<keyword evidence="2" id="KW-1185">Reference proteome</keyword>
<protein>
    <submittedName>
        <fullName evidence="1">Uncharacterized protein</fullName>
    </submittedName>
</protein>
<comment type="caution">
    <text evidence="1">The sequence shown here is derived from an EMBL/GenBank/DDBJ whole genome shotgun (WGS) entry which is preliminary data.</text>
</comment>
<gene>
    <name evidence="1" type="ORF">dsmv_0820</name>
</gene>
<dbReference type="AlphaFoldDB" id="S7T9J0"/>
<dbReference type="Proteomes" id="UP000014977">
    <property type="component" value="Unassembled WGS sequence"/>
</dbReference>
<evidence type="ECO:0000313" key="2">
    <source>
        <dbReference type="Proteomes" id="UP000014977"/>
    </source>
</evidence>
<accession>S7T9J0</accession>
<evidence type="ECO:0000313" key="1">
    <source>
        <dbReference type="EMBL" id="EPR33281.1"/>
    </source>
</evidence>
<dbReference type="STRING" id="897.B2D07_12800"/>
<reference evidence="1 2" key="1">
    <citation type="journal article" date="2013" name="Genome Announc.">
        <title>Draft genome sequences for three mercury-methylating, sulfate-reducing bacteria.</title>
        <authorList>
            <person name="Brown S.D."/>
            <person name="Hurt R.A.Jr."/>
            <person name="Gilmour C.C."/>
            <person name="Elias D.A."/>
        </authorList>
    </citation>
    <scope>NUCLEOTIDE SEQUENCE [LARGE SCALE GENOMIC DNA]</scope>
    <source>
        <strain evidence="1 2">DSM 2059</strain>
    </source>
</reference>
<sequence length="61" mass="6874">MMTSTTELLSDLFTARLETLAAEHGLTTAETERILAVFRQALANPFMTEEHIYRKLSGEDT</sequence>
<name>S7T9J0_DESML</name>
<organism evidence="1 2">
    <name type="scientific">Desulfococcus multivorans DSM 2059</name>
    <dbReference type="NCBI Taxonomy" id="1121405"/>
    <lineage>
        <taxon>Bacteria</taxon>
        <taxon>Pseudomonadati</taxon>
        <taxon>Thermodesulfobacteriota</taxon>
        <taxon>Desulfobacteria</taxon>
        <taxon>Desulfobacterales</taxon>
        <taxon>Desulfococcaceae</taxon>
        <taxon>Desulfococcus</taxon>
    </lineage>
</organism>
<dbReference type="EMBL" id="ATHJ01000127">
    <property type="protein sequence ID" value="EPR33281.1"/>
    <property type="molecule type" value="Genomic_DNA"/>
</dbReference>
<proteinExistence type="predicted"/>